<comment type="subunit">
    <text evidence="5 16">Heteromultimer composed of HisG and HisZ subunits.</text>
</comment>
<evidence type="ECO:0000313" key="19">
    <source>
        <dbReference type="Proteomes" id="UP000050833"/>
    </source>
</evidence>
<dbReference type="InterPro" id="IPR018198">
    <property type="entry name" value="ATP_PRibTrfase_CS"/>
</dbReference>
<keyword evidence="8 16" id="KW-0963">Cytoplasm</keyword>
<dbReference type="InterPro" id="IPR001348">
    <property type="entry name" value="ATP_PRibTrfase_HisG"/>
</dbReference>
<evidence type="ECO:0000256" key="1">
    <source>
        <dbReference type="ARBA" id="ARBA00000915"/>
    </source>
</evidence>
<reference evidence="18 19" key="1">
    <citation type="submission" date="2015-10" db="EMBL/GenBank/DDBJ databases">
        <title>Butyribacter intestini gen. nov., sp. nov., a butyric acid-producing bacterium of the family Lachnospiraceae isolated from the human faeces.</title>
        <authorList>
            <person name="Zou Y."/>
            <person name="Xue W."/>
            <person name="Luo G."/>
            <person name="Lv M."/>
        </authorList>
    </citation>
    <scope>NUCLEOTIDE SEQUENCE [LARGE SCALE GENOMIC DNA]</scope>
    <source>
        <strain evidence="18 19">TF01-11</strain>
    </source>
</reference>
<dbReference type="FunFam" id="3.40.190.10:FF:000011">
    <property type="entry name" value="ATP phosphoribosyltransferase"/>
    <property type="match status" value="1"/>
</dbReference>
<dbReference type="PANTHER" id="PTHR21403:SF8">
    <property type="entry name" value="ATP PHOSPHORIBOSYLTRANSFERASE"/>
    <property type="match status" value="1"/>
</dbReference>
<keyword evidence="10 16" id="KW-0328">Glycosyltransferase</keyword>
<comment type="function">
    <text evidence="15 16">Catalyzes the condensation of ATP and 5-phosphoribose 1-diphosphate to form N'-(5'-phosphoribosyl)-ATP (PR-ATP). Has a crucial role in the pathway because the rate of histidine biosynthesis seems to be controlled primarily by regulation of HisG enzymatic activity.</text>
</comment>
<evidence type="ECO:0000256" key="8">
    <source>
        <dbReference type="ARBA" id="ARBA00022490"/>
    </source>
</evidence>
<dbReference type="GO" id="GO:0005737">
    <property type="term" value="C:cytoplasm"/>
    <property type="evidence" value="ECO:0007669"/>
    <property type="project" value="UniProtKB-SubCell"/>
</dbReference>
<dbReference type="Pfam" id="PF01634">
    <property type="entry name" value="HisG"/>
    <property type="match status" value="1"/>
</dbReference>
<feature type="domain" description="ATP phosphoribosyltransferase catalytic" evidence="17">
    <location>
        <begin position="54"/>
        <end position="208"/>
    </location>
</feature>
<keyword evidence="9 16" id="KW-0028">Amino-acid biosynthesis</keyword>
<dbReference type="Gene3D" id="3.40.190.10">
    <property type="entry name" value="Periplasmic binding protein-like II"/>
    <property type="match status" value="2"/>
</dbReference>
<evidence type="ECO:0000256" key="2">
    <source>
        <dbReference type="ARBA" id="ARBA00004496"/>
    </source>
</evidence>
<evidence type="ECO:0000256" key="13">
    <source>
        <dbReference type="ARBA" id="ARBA00022840"/>
    </source>
</evidence>
<keyword evidence="12 16" id="KW-0547">Nucleotide-binding</keyword>
<evidence type="ECO:0000313" key="18">
    <source>
        <dbReference type="EMBL" id="KQC84555.1"/>
    </source>
</evidence>
<dbReference type="EMBL" id="LLKB01000005">
    <property type="protein sequence ID" value="KQC84555.1"/>
    <property type="molecule type" value="Genomic_DNA"/>
</dbReference>
<evidence type="ECO:0000256" key="5">
    <source>
        <dbReference type="ARBA" id="ARBA00011496"/>
    </source>
</evidence>
<evidence type="ECO:0000256" key="3">
    <source>
        <dbReference type="ARBA" id="ARBA00004667"/>
    </source>
</evidence>
<gene>
    <name evidence="16" type="primary">hisG</name>
    <name evidence="18" type="ORF">APZ18_07320</name>
</gene>
<protein>
    <recommendedName>
        <fullName evidence="7 16">ATP phosphoribosyltransferase</fullName>
        <shortName evidence="16">ATP-PRT</shortName>
        <shortName evidence="16">ATP-PRTase</shortName>
        <ecNumber evidence="6 16">2.4.2.17</ecNumber>
    </recommendedName>
</protein>
<evidence type="ECO:0000256" key="15">
    <source>
        <dbReference type="ARBA" id="ARBA00024861"/>
    </source>
</evidence>
<keyword evidence="11 16" id="KW-0808">Transferase</keyword>
<dbReference type="SUPFAM" id="SSF53850">
    <property type="entry name" value="Periplasmic binding protein-like II"/>
    <property type="match status" value="1"/>
</dbReference>
<evidence type="ECO:0000256" key="6">
    <source>
        <dbReference type="ARBA" id="ARBA00011946"/>
    </source>
</evidence>
<comment type="pathway">
    <text evidence="3 16">Amino-acid biosynthesis; L-histidine biosynthesis; L-histidine from 5-phospho-alpha-D-ribose 1-diphosphate: step 1/9.</text>
</comment>
<evidence type="ECO:0000256" key="9">
    <source>
        <dbReference type="ARBA" id="ARBA00022605"/>
    </source>
</evidence>
<dbReference type="InterPro" id="IPR024893">
    <property type="entry name" value="ATP_PRibTrfase_HisG_short"/>
</dbReference>
<evidence type="ECO:0000256" key="12">
    <source>
        <dbReference type="ARBA" id="ARBA00022741"/>
    </source>
</evidence>
<name>A0AAW3JPZ9_9FIRM</name>
<evidence type="ECO:0000256" key="14">
    <source>
        <dbReference type="ARBA" id="ARBA00023102"/>
    </source>
</evidence>
<dbReference type="NCBIfam" id="TIGR00070">
    <property type="entry name" value="hisG"/>
    <property type="match status" value="1"/>
</dbReference>
<keyword evidence="14 16" id="KW-0368">Histidine biosynthesis</keyword>
<organism evidence="18 19">
    <name type="scientific">Butyribacter intestini</name>
    <dbReference type="NCBI Taxonomy" id="1703332"/>
    <lineage>
        <taxon>Bacteria</taxon>
        <taxon>Bacillati</taxon>
        <taxon>Bacillota</taxon>
        <taxon>Clostridia</taxon>
        <taxon>Lachnospirales</taxon>
        <taxon>Lachnospiraceae</taxon>
        <taxon>Butyribacter</taxon>
    </lineage>
</organism>
<keyword evidence="19" id="KW-1185">Reference proteome</keyword>
<dbReference type="RefSeq" id="WP_055943344.1">
    <property type="nucleotide sequence ID" value="NZ_DBGBRS010000047.1"/>
</dbReference>
<comment type="caution">
    <text evidence="18">The sequence shown here is derived from an EMBL/GenBank/DDBJ whole genome shotgun (WGS) entry which is preliminary data.</text>
</comment>
<sequence>MEYITFALAKGRLAKHTLSLLEKIGITCEEMKDEKTRKLIFVNEELGFKFFLSKASDVPTYVELGAADIGVVGKDTILEAGRKLYEVLDLNCGKCRMCVAGPASAREKLNDGSLIRVASKYPGIAKDYFYNKKHQTVEIIKLNGSVELAPIVGLSEVIVDIVETGSTLRENGLEVLEEICPLSARVVVNEVSMKMQHERITKLIRDLKKVIPDD</sequence>
<evidence type="ECO:0000256" key="11">
    <source>
        <dbReference type="ARBA" id="ARBA00022679"/>
    </source>
</evidence>
<evidence type="ECO:0000256" key="16">
    <source>
        <dbReference type="HAMAP-Rule" id="MF_01018"/>
    </source>
</evidence>
<dbReference type="InterPro" id="IPR013820">
    <property type="entry name" value="ATP_PRibTrfase_cat"/>
</dbReference>
<dbReference type="PANTHER" id="PTHR21403">
    <property type="entry name" value="ATP PHOSPHORIBOSYLTRANSFERASE ATP-PRTASE"/>
    <property type="match status" value="1"/>
</dbReference>
<dbReference type="Proteomes" id="UP000050833">
    <property type="component" value="Unassembled WGS sequence"/>
</dbReference>
<comment type="subcellular location">
    <subcellularLocation>
        <location evidence="2 16">Cytoplasm</location>
    </subcellularLocation>
</comment>
<dbReference type="EC" id="2.4.2.17" evidence="6 16"/>
<comment type="domain">
    <text evidence="16">Lacks the C-terminal regulatory region which is replaced by HisZ.</text>
</comment>
<keyword evidence="13 16" id="KW-0067">ATP-binding</keyword>
<evidence type="ECO:0000259" key="17">
    <source>
        <dbReference type="Pfam" id="PF01634"/>
    </source>
</evidence>
<accession>A0AAW3JPZ9</accession>
<proteinExistence type="inferred from homology"/>
<comment type="similarity">
    <text evidence="4 16">Belongs to the ATP phosphoribosyltransferase family. Short subfamily.</text>
</comment>
<comment type="catalytic activity">
    <reaction evidence="1 16">
        <text>1-(5-phospho-beta-D-ribosyl)-ATP + diphosphate = 5-phospho-alpha-D-ribose 1-diphosphate + ATP</text>
        <dbReference type="Rhea" id="RHEA:18473"/>
        <dbReference type="ChEBI" id="CHEBI:30616"/>
        <dbReference type="ChEBI" id="CHEBI:33019"/>
        <dbReference type="ChEBI" id="CHEBI:58017"/>
        <dbReference type="ChEBI" id="CHEBI:73183"/>
        <dbReference type="EC" id="2.4.2.17"/>
    </reaction>
</comment>
<dbReference type="GO" id="GO:0000105">
    <property type="term" value="P:L-histidine biosynthetic process"/>
    <property type="evidence" value="ECO:0007669"/>
    <property type="project" value="UniProtKB-UniRule"/>
</dbReference>
<dbReference type="CDD" id="cd13595">
    <property type="entry name" value="PBP2_HisGs"/>
    <property type="match status" value="1"/>
</dbReference>
<dbReference type="PROSITE" id="PS01316">
    <property type="entry name" value="ATP_P_PHORIBOSYLTR"/>
    <property type="match status" value="1"/>
</dbReference>
<evidence type="ECO:0000256" key="10">
    <source>
        <dbReference type="ARBA" id="ARBA00022676"/>
    </source>
</evidence>
<dbReference type="AlphaFoldDB" id="A0AAW3JPZ9"/>
<dbReference type="GO" id="GO:0003879">
    <property type="term" value="F:ATP phosphoribosyltransferase activity"/>
    <property type="evidence" value="ECO:0007669"/>
    <property type="project" value="UniProtKB-UniRule"/>
</dbReference>
<dbReference type="GO" id="GO:0005524">
    <property type="term" value="F:ATP binding"/>
    <property type="evidence" value="ECO:0007669"/>
    <property type="project" value="UniProtKB-KW"/>
</dbReference>
<evidence type="ECO:0000256" key="7">
    <source>
        <dbReference type="ARBA" id="ARBA00020998"/>
    </source>
</evidence>
<evidence type="ECO:0000256" key="4">
    <source>
        <dbReference type="ARBA" id="ARBA00009489"/>
    </source>
</evidence>
<dbReference type="HAMAP" id="MF_01018">
    <property type="entry name" value="HisG_Short"/>
    <property type="match status" value="1"/>
</dbReference>